<evidence type="ECO:0000313" key="3">
    <source>
        <dbReference type="Proteomes" id="UP001150266"/>
    </source>
</evidence>
<organism evidence="2 3">
    <name type="scientific">Lentinula aciculospora</name>
    <dbReference type="NCBI Taxonomy" id="153920"/>
    <lineage>
        <taxon>Eukaryota</taxon>
        <taxon>Fungi</taxon>
        <taxon>Dikarya</taxon>
        <taxon>Basidiomycota</taxon>
        <taxon>Agaricomycotina</taxon>
        <taxon>Agaricomycetes</taxon>
        <taxon>Agaricomycetidae</taxon>
        <taxon>Agaricales</taxon>
        <taxon>Marasmiineae</taxon>
        <taxon>Omphalotaceae</taxon>
        <taxon>Lentinula</taxon>
    </lineage>
</organism>
<evidence type="ECO:0000313" key="2">
    <source>
        <dbReference type="EMBL" id="KAJ4480067.1"/>
    </source>
</evidence>
<dbReference type="InterPro" id="IPR011059">
    <property type="entry name" value="Metal-dep_hydrolase_composite"/>
</dbReference>
<feature type="domain" description="Amidohydrolase-related" evidence="1">
    <location>
        <begin position="46"/>
        <end position="348"/>
    </location>
</feature>
<comment type="caution">
    <text evidence="2">The sequence shown here is derived from an EMBL/GenBank/DDBJ whole genome shotgun (WGS) entry which is preliminary data.</text>
</comment>
<reference evidence="2" key="1">
    <citation type="submission" date="2022-08" db="EMBL/GenBank/DDBJ databases">
        <title>A Global Phylogenomic Analysis of the Shiitake Genus Lentinula.</title>
        <authorList>
            <consortium name="DOE Joint Genome Institute"/>
            <person name="Sierra-Patev S."/>
            <person name="Min B."/>
            <person name="Naranjo-Ortiz M."/>
            <person name="Looney B."/>
            <person name="Konkel Z."/>
            <person name="Slot J.C."/>
            <person name="Sakamoto Y."/>
            <person name="Steenwyk J.L."/>
            <person name="Rokas A."/>
            <person name="Carro J."/>
            <person name="Camarero S."/>
            <person name="Ferreira P."/>
            <person name="Molpeceres G."/>
            <person name="Ruiz-Duenas F.J."/>
            <person name="Serrano A."/>
            <person name="Henrissat B."/>
            <person name="Drula E."/>
            <person name="Hughes K.W."/>
            <person name="Mata J.L."/>
            <person name="Ishikawa N.K."/>
            <person name="Vargas-Isla R."/>
            <person name="Ushijima S."/>
            <person name="Smith C.A."/>
            <person name="Ahrendt S."/>
            <person name="Andreopoulos W."/>
            <person name="He G."/>
            <person name="Labutti K."/>
            <person name="Lipzen A."/>
            <person name="Ng V."/>
            <person name="Riley R."/>
            <person name="Sandor L."/>
            <person name="Barry K."/>
            <person name="Martinez A.T."/>
            <person name="Xiao Y."/>
            <person name="Gibbons J.G."/>
            <person name="Terashima K."/>
            <person name="Grigoriev I.V."/>
            <person name="Hibbett D.S."/>
        </authorList>
    </citation>
    <scope>NUCLEOTIDE SEQUENCE</scope>
    <source>
        <strain evidence="2">JLM2183</strain>
    </source>
</reference>
<dbReference type="Pfam" id="PF01979">
    <property type="entry name" value="Amidohydro_1"/>
    <property type="match status" value="1"/>
</dbReference>
<dbReference type="InterPro" id="IPR006680">
    <property type="entry name" value="Amidohydro-rel"/>
</dbReference>
<dbReference type="Gene3D" id="3.30.110.90">
    <property type="entry name" value="Amidohydrolase"/>
    <property type="match status" value="1"/>
</dbReference>
<dbReference type="Gene3D" id="2.30.40.10">
    <property type="entry name" value="Urease, subunit C, domain 1"/>
    <property type="match status" value="1"/>
</dbReference>
<gene>
    <name evidence="2" type="ORF">J3R30DRAFT_3656975</name>
</gene>
<dbReference type="PANTHER" id="PTHR43135:SF3">
    <property type="entry name" value="ALPHA-D-RIBOSE 1-METHYLPHOSPHONATE 5-TRIPHOSPHATE DIPHOSPHATASE"/>
    <property type="match status" value="1"/>
</dbReference>
<dbReference type="InterPro" id="IPR032466">
    <property type="entry name" value="Metal_Hydrolase"/>
</dbReference>
<proteinExistence type="predicted"/>
<dbReference type="InterPro" id="IPR051781">
    <property type="entry name" value="Metallo-dep_Hydrolase"/>
</dbReference>
<dbReference type="AlphaFoldDB" id="A0A9W9ADE5"/>
<protein>
    <recommendedName>
        <fullName evidence="1">Amidohydrolase-related domain-containing protein</fullName>
    </recommendedName>
</protein>
<dbReference type="SUPFAM" id="SSF51556">
    <property type="entry name" value="Metallo-dependent hydrolases"/>
    <property type="match status" value="1"/>
</dbReference>
<dbReference type="SUPFAM" id="SSF51338">
    <property type="entry name" value="Composite domain of metallo-dependent hydrolases"/>
    <property type="match status" value="1"/>
</dbReference>
<accession>A0A9W9ADE5</accession>
<dbReference type="EMBL" id="JAOTPV010000007">
    <property type="protein sequence ID" value="KAJ4480067.1"/>
    <property type="molecule type" value="Genomic_DNA"/>
</dbReference>
<dbReference type="Gene3D" id="1.20.58.520">
    <property type="entry name" value="Amidohydrolase"/>
    <property type="match status" value="1"/>
</dbReference>
<dbReference type="GO" id="GO:0016810">
    <property type="term" value="F:hydrolase activity, acting on carbon-nitrogen (but not peptide) bonds"/>
    <property type="evidence" value="ECO:0007669"/>
    <property type="project" value="InterPro"/>
</dbReference>
<sequence length="374" mass="40553">MNRTVPQRTATAITNVSVFDDRHHGGETITEFVPNIETIVDGTGKFLIPGFMDSHLHPNTCNDLKILASYGVTTAFQMACYDYAQCNMLQNQEGVANIIRSGLPAVGPNSPHSRLGNFSASQLLSPDSNITATVEYAFNNGSDFYKIIAEINGPTIEQQKELVEQVHALGRMTMTHASHPEFYLQAIESGTDGLQHIFSDGELDASTIARIKAHENMFVTPTMEVFRIAYAHPKLAGLLQGPQGFGNTTFADIQKNVQKMLVAGVPLLAGTDSVGDILLQITGASLPFGPTLHCELENFVDIGMTLAEAIRSATVAPAAWHRITDRGVILPGMRADLVLLNSDPLVNISNTRDIAHSVSYLNQSLSSTIYKVTN</sequence>
<keyword evidence="3" id="KW-1185">Reference proteome</keyword>
<dbReference type="Gene3D" id="3.40.50.10910">
    <property type="entry name" value="Amidohydrolase"/>
    <property type="match status" value="1"/>
</dbReference>
<dbReference type="OrthoDB" id="5595695at2759"/>
<evidence type="ECO:0000259" key="1">
    <source>
        <dbReference type="Pfam" id="PF01979"/>
    </source>
</evidence>
<dbReference type="Proteomes" id="UP001150266">
    <property type="component" value="Unassembled WGS sequence"/>
</dbReference>
<name>A0A9W9ADE5_9AGAR</name>
<dbReference type="PANTHER" id="PTHR43135">
    <property type="entry name" value="ALPHA-D-RIBOSE 1-METHYLPHOSPHONATE 5-TRIPHOSPHATE DIPHOSPHATASE"/>
    <property type="match status" value="1"/>
</dbReference>